<name>A0A3D9HTB9_9PROT</name>
<evidence type="ECO:0000256" key="2">
    <source>
        <dbReference type="SAM" id="SignalP"/>
    </source>
</evidence>
<gene>
    <name evidence="4" type="ORF">DFP90_102144</name>
</gene>
<sequence length="403" mass="43919">MKLIGKIAAFRRRRGRLLVGMVIPAALMAGASGQGMAHGIKETGNHYEGATKPEPMIDILNLLFSTAEAEARMRIDEAGGYRYIEADGLPDHDTGSFPNRSNPNRITAQEYKFRMTLRPEQSGRVEWIGHMPFGIAINGVVFDPLTAEYWNRDRRSGWNIDALSGVMLGLDQNNAHVQPDGSYHYHAVPTGLINQFDRSRPVLLGYAADGFPIYGPEGYASGKIGPVHELKSSWRLKDGNRPGGSEGPGGRYDGTYTRDFEYVAGLGDLDECNGRFAPTPEHPDGIYHYVLTNSYPYIPRCFSGTPDSSFRRKPGGGGQGGIANMPGEKVRGVRDRQGGPRMGGMPQGGGGRPDLNAAAQRLGISMNELRAALGPPPPNFEQAARTLGIPVEDLMRALHPDRY</sequence>
<dbReference type="Proteomes" id="UP000256845">
    <property type="component" value="Unassembled WGS sequence"/>
</dbReference>
<protein>
    <submittedName>
        <fullName evidence="4">YHYH protein</fullName>
    </submittedName>
</protein>
<organism evidence="4 5">
    <name type="scientific">Aestuariispira insulae</name>
    <dbReference type="NCBI Taxonomy" id="1461337"/>
    <lineage>
        <taxon>Bacteria</taxon>
        <taxon>Pseudomonadati</taxon>
        <taxon>Pseudomonadota</taxon>
        <taxon>Alphaproteobacteria</taxon>
        <taxon>Rhodospirillales</taxon>
        <taxon>Kiloniellaceae</taxon>
        <taxon>Aestuariispira</taxon>
    </lineage>
</organism>
<keyword evidence="2" id="KW-0732">Signal</keyword>
<feature type="compositionally biased region" description="Basic and acidic residues" evidence="1">
    <location>
        <begin position="328"/>
        <end position="338"/>
    </location>
</feature>
<dbReference type="AlphaFoldDB" id="A0A3D9HTB9"/>
<evidence type="ECO:0000313" key="5">
    <source>
        <dbReference type="Proteomes" id="UP000256845"/>
    </source>
</evidence>
<accession>A0A3D9HTB9</accession>
<keyword evidence="5" id="KW-1185">Reference proteome</keyword>
<evidence type="ECO:0000313" key="4">
    <source>
        <dbReference type="EMBL" id="RED52126.1"/>
    </source>
</evidence>
<dbReference type="InterPro" id="IPR025924">
    <property type="entry name" value="YHYH_dom"/>
</dbReference>
<dbReference type="Pfam" id="PF14240">
    <property type="entry name" value="YHYH"/>
    <property type="match status" value="1"/>
</dbReference>
<comment type="caution">
    <text evidence="4">The sequence shown here is derived from an EMBL/GenBank/DDBJ whole genome shotgun (WGS) entry which is preliminary data.</text>
</comment>
<feature type="signal peptide" evidence="2">
    <location>
        <begin position="1"/>
        <end position="31"/>
    </location>
</feature>
<feature type="chain" id="PRO_5017739127" evidence="2">
    <location>
        <begin position="32"/>
        <end position="403"/>
    </location>
</feature>
<feature type="domain" description="YHYH" evidence="3">
    <location>
        <begin position="113"/>
        <end position="304"/>
    </location>
</feature>
<dbReference type="RefSeq" id="WP_218044602.1">
    <property type="nucleotide sequence ID" value="NZ_QRDW01000002.1"/>
</dbReference>
<evidence type="ECO:0000259" key="3">
    <source>
        <dbReference type="Pfam" id="PF14240"/>
    </source>
</evidence>
<feature type="compositionally biased region" description="Gly residues" evidence="1">
    <location>
        <begin position="340"/>
        <end position="352"/>
    </location>
</feature>
<feature type="region of interest" description="Disordered" evidence="1">
    <location>
        <begin position="314"/>
        <end position="352"/>
    </location>
</feature>
<dbReference type="EMBL" id="QRDW01000002">
    <property type="protein sequence ID" value="RED52126.1"/>
    <property type="molecule type" value="Genomic_DNA"/>
</dbReference>
<evidence type="ECO:0000256" key="1">
    <source>
        <dbReference type="SAM" id="MobiDB-lite"/>
    </source>
</evidence>
<reference evidence="4 5" key="1">
    <citation type="submission" date="2018-07" db="EMBL/GenBank/DDBJ databases">
        <title>Genomic Encyclopedia of Type Strains, Phase III (KMG-III): the genomes of soil and plant-associated and newly described type strains.</title>
        <authorList>
            <person name="Whitman W."/>
        </authorList>
    </citation>
    <scope>NUCLEOTIDE SEQUENCE [LARGE SCALE GENOMIC DNA]</scope>
    <source>
        <strain evidence="4 5">CECT 8488</strain>
    </source>
</reference>
<proteinExistence type="predicted"/>